<keyword evidence="4" id="KW-0808">Transferase</keyword>
<dbReference type="PANTHER" id="PTHR34847:SF1">
    <property type="entry name" value="NODULATION PROTEIN U"/>
    <property type="match status" value="1"/>
</dbReference>
<dbReference type="HOGENOM" id="CLU_014411_2_0_7"/>
<dbReference type="Gene3D" id="3.30.420.40">
    <property type="match status" value="2"/>
</dbReference>
<feature type="domain" description="Carbamoyltransferase C-terminal" evidence="3">
    <location>
        <begin position="399"/>
        <end position="570"/>
    </location>
</feature>
<feature type="domain" description="Carbamoyltransferase" evidence="2">
    <location>
        <begin position="4"/>
        <end position="349"/>
    </location>
</feature>
<dbReference type="SUPFAM" id="SSF53067">
    <property type="entry name" value="Actin-like ATPase domain"/>
    <property type="match status" value="1"/>
</dbReference>
<dbReference type="RefSeq" id="WP_012826601.1">
    <property type="nucleotide sequence ID" value="NC_013440.1"/>
</dbReference>
<dbReference type="InterPro" id="IPR031730">
    <property type="entry name" value="Carbam_trans_C"/>
</dbReference>
<dbReference type="Pfam" id="PF16861">
    <property type="entry name" value="Carbam_trans_C"/>
    <property type="match status" value="1"/>
</dbReference>
<dbReference type="PANTHER" id="PTHR34847">
    <property type="entry name" value="NODULATION PROTEIN U"/>
    <property type="match status" value="1"/>
</dbReference>
<dbReference type="OrthoDB" id="9780777at2"/>
<organism evidence="4 5">
    <name type="scientific">Haliangium ochraceum (strain DSM 14365 / JCM 11303 / SMP-2)</name>
    <dbReference type="NCBI Taxonomy" id="502025"/>
    <lineage>
        <taxon>Bacteria</taxon>
        <taxon>Pseudomonadati</taxon>
        <taxon>Myxococcota</taxon>
        <taxon>Polyangia</taxon>
        <taxon>Haliangiales</taxon>
        <taxon>Kofleriaceae</taxon>
        <taxon>Haliangium</taxon>
    </lineage>
</organism>
<keyword evidence="5" id="KW-1185">Reference proteome</keyword>
<sequence>MAAVLGVSALYHDAAAALVVDGRVVAAIQEERLSRRKNDAALPIRAIHACLAQAGSPALSPGDLDAVVFYEDPYAKLERVLVHLLRVFPRALRLFPRALGGQLGSKLWVLDQLAECLDVPRRAIEYVPHHRSHAASAFFTSPFEDAAVLVVDAVGEHTSTSIWHGRGRELACASTIEYPHSLGMFYAAMTAYLGFEVNEGEYKLMGLAGFGEPRYVAELERVIRRSEDGSFDLHLPYFAHMSDAELGFGPALERLLGPRRPPGRAWDLASEADRRYADIAASTQRVTEEVLLGLARHARALTGASALCLAGGVALNAVANARLLAETEFDRVYVQPAAGDAGGALGAAILGALARGDQRPAALSSAALGEAVDAARARALAEALGLRWSVSDDIGAALAQRLAAGQIAALASGRFEWGPRALGQRSILAAPGQPAMRERINRVVKEREPFRPFAPSVLAERAGEYFDAAPSDMTPFMTTVCPVRAERRELLGAVTHIDGSARVQTVGAEAAPVLHALLAQLEQHTGVPVVLNTSLNGRGEPICGSADDAVGFFLAHPVDVLVIDDLIIEKGKPA</sequence>
<reference evidence="4 5" key="1">
    <citation type="journal article" date="2010" name="Stand. Genomic Sci.">
        <title>Complete genome sequence of Haliangium ochraceum type strain (SMP-2).</title>
        <authorList>
            <consortium name="US DOE Joint Genome Institute (JGI-PGF)"/>
            <person name="Ivanova N."/>
            <person name="Daum C."/>
            <person name="Lang E."/>
            <person name="Abt B."/>
            <person name="Kopitz M."/>
            <person name="Saunders E."/>
            <person name="Lapidus A."/>
            <person name="Lucas S."/>
            <person name="Glavina Del Rio T."/>
            <person name="Nolan M."/>
            <person name="Tice H."/>
            <person name="Copeland A."/>
            <person name="Cheng J.F."/>
            <person name="Chen F."/>
            <person name="Bruce D."/>
            <person name="Goodwin L."/>
            <person name="Pitluck S."/>
            <person name="Mavromatis K."/>
            <person name="Pati A."/>
            <person name="Mikhailova N."/>
            <person name="Chen A."/>
            <person name="Palaniappan K."/>
            <person name="Land M."/>
            <person name="Hauser L."/>
            <person name="Chang Y.J."/>
            <person name="Jeffries C.D."/>
            <person name="Detter J.C."/>
            <person name="Brettin T."/>
            <person name="Rohde M."/>
            <person name="Goker M."/>
            <person name="Bristow J."/>
            <person name="Markowitz V."/>
            <person name="Eisen J.A."/>
            <person name="Hugenholtz P."/>
            <person name="Kyrpides N.C."/>
            <person name="Klenk H.P."/>
        </authorList>
    </citation>
    <scope>NUCLEOTIDE SEQUENCE [LARGE SCALE GENOMIC DNA]</scope>
    <source>
        <strain evidence="5">DSM 14365 / CIP 107738 / JCM 11303 / AJ 13395 / SMP-2</strain>
    </source>
</reference>
<evidence type="ECO:0000313" key="5">
    <source>
        <dbReference type="Proteomes" id="UP000001880"/>
    </source>
</evidence>
<dbReference type="GO" id="GO:0016740">
    <property type="term" value="F:transferase activity"/>
    <property type="evidence" value="ECO:0007669"/>
    <property type="project" value="UniProtKB-KW"/>
</dbReference>
<dbReference type="CDD" id="cd24098">
    <property type="entry name" value="ASKHA_NBD_TobZ_N"/>
    <property type="match status" value="1"/>
</dbReference>
<evidence type="ECO:0000256" key="1">
    <source>
        <dbReference type="ARBA" id="ARBA00006129"/>
    </source>
</evidence>
<comment type="similarity">
    <text evidence="1">Belongs to the NodU/CmcH family.</text>
</comment>
<evidence type="ECO:0000259" key="3">
    <source>
        <dbReference type="Pfam" id="PF16861"/>
    </source>
</evidence>
<dbReference type="InterPro" id="IPR051338">
    <property type="entry name" value="NodU/CmcH_Carbamoyltrnsfr"/>
</dbReference>
<gene>
    <name evidence="4" type="ordered locus">Hoch_1438</name>
</gene>
<dbReference type="InterPro" id="IPR043129">
    <property type="entry name" value="ATPase_NBD"/>
</dbReference>
<dbReference type="Proteomes" id="UP000001880">
    <property type="component" value="Chromosome"/>
</dbReference>
<dbReference type="eggNOG" id="COG2192">
    <property type="taxonomic scope" value="Bacteria"/>
</dbReference>
<dbReference type="EMBL" id="CP001804">
    <property type="protein sequence ID" value="ACY13992.1"/>
    <property type="molecule type" value="Genomic_DNA"/>
</dbReference>
<name>D0LUV2_HALO1</name>
<proteinExistence type="inferred from homology"/>
<dbReference type="Pfam" id="PF02543">
    <property type="entry name" value="Carbam_trans_N"/>
    <property type="match status" value="1"/>
</dbReference>
<dbReference type="KEGG" id="hoh:Hoch_1438"/>
<dbReference type="InterPro" id="IPR038152">
    <property type="entry name" value="Carbam_trans_C_sf"/>
</dbReference>
<dbReference type="AlphaFoldDB" id="D0LUV2"/>
<evidence type="ECO:0000313" key="4">
    <source>
        <dbReference type="EMBL" id="ACY13992.1"/>
    </source>
</evidence>
<dbReference type="Gene3D" id="3.90.870.20">
    <property type="entry name" value="Carbamoyltransferase, C-terminal domain"/>
    <property type="match status" value="1"/>
</dbReference>
<dbReference type="STRING" id="502025.Hoch_1438"/>
<protein>
    <submittedName>
        <fullName evidence="4">Carbamoyltransferase</fullName>
    </submittedName>
</protein>
<dbReference type="InterPro" id="IPR003696">
    <property type="entry name" value="Carbtransf_dom"/>
</dbReference>
<evidence type="ECO:0000259" key="2">
    <source>
        <dbReference type="Pfam" id="PF02543"/>
    </source>
</evidence>
<accession>D0LUV2</accession>